<reference evidence="1 2" key="1">
    <citation type="submission" date="2016-10" db="EMBL/GenBank/DDBJ databases">
        <authorList>
            <person name="de Groot N.N."/>
        </authorList>
    </citation>
    <scope>NUCLEOTIDE SEQUENCE [LARGE SCALE GENOMIC DNA]</scope>
    <source>
        <strain evidence="1 2">DSM 27630</strain>
    </source>
</reference>
<dbReference type="Proteomes" id="UP000198668">
    <property type="component" value="Unassembled WGS sequence"/>
</dbReference>
<gene>
    <name evidence="1" type="ORF">SAMN04489868_1012</name>
</gene>
<sequence length="350" mass="40902">MDKEHILITKISIREPILSSQLYSGRLYIWAVDHQLHIYSWKKCLALLQQIDRPIYLEPFPSEQLDLSLAALEPALIRSRLINETITDTAIFNHVLYMTAAEGLYRLPLNQKEAIPEQISSIPMEHLYISRLGRMVCTSKQEGVFEYLLTTRYFYPDQQAKVANRLYQIQTDHTQKVAWDAQNLIQWTDGVSPKMYYLTFAIHKGAIHFLEAKEIIDTPMKEKGADRIQPLPLHLSLTEPLEGDGQLFSFEEQGSQKIKVHDDYQDPFVKIRSFPSSLSQQTVVDFERFFYLDDQKDLLSLYMQDECLLSLSKASIEKWKIFDRTFDYQNQLHVITAHTLDLYLFTQISR</sequence>
<dbReference type="OrthoDB" id="8477882at2"/>
<evidence type="ECO:0000313" key="1">
    <source>
        <dbReference type="EMBL" id="SFH50872.1"/>
    </source>
</evidence>
<proteinExistence type="predicted"/>
<evidence type="ECO:0000313" key="2">
    <source>
        <dbReference type="Proteomes" id="UP000198668"/>
    </source>
</evidence>
<dbReference type="RefSeq" id="WP_092090672.1">
    <property type="nucleotide sequence ID" value="NZ_FOQE01000001.1"/>
</dbReference>
<name>A0A1I3ALJ7_9LACT</name>
<organism evidence="1 2">
    <name type="scientific">Pisciglobus halotolerans</name>
    <dbReference type="NCBI Taxonomy" id="745365"/>
    <lineage>
        <taxon>Bacteria</taxon>
        <taxon>Bacillati</taxon>
        <taxon>Bacillota</taxon>
        <taxon>Bacilli</taxon>
        <taxon>Lactobacillales</taxon>
        <taxon>Carnobacteriaceae</taxon>
    </lineage>
</organism>
<dbReference type="AlphaFoldDB" id="A0A1I3ALJ7"/>
<accession>A0A1I3ALJ7</accession>
<keyword evidence="2" id="KW-1185">Reference proteome</keyword>
<dbReference type="EMBL" id="FOQE01000001">
    <property type="protein sequence ID" value="SFH50872.1"/>
    <property type="molecule type" value="Genomic_DNA"/>
</dbReference>
<protein>
    <submittedName>
        <fullName evidence="1">Uncharacterized protein</fullName>
    </submittedName>
</protein>